<dbReference type="Gene3D" id="3.40.50.300">
    <property type="entry name" value="P-loop containing nucleotide triphosphate hydrolases"/>
    <property type="match status" value="1"/>
</dbReference>
<gene>
    <name evidence="3" type="ORF">UFOVP1374_51</name>
</gene>
<dbReference type="SMART" id="SM00943">
    <property type="entry name" value="Prim-Pol"/>
    <property type="match status" value="1"/>
</dbReference>
<dbReference type="Pfam" id="PF09250">
    <property type="entry name" value="Prim-Pol"/>
    <property type="match status" value="1"/>
</dbReference>
<name>A0A6J5RWR5_9CAUD</name>
<dbReference type="CDD" id="cd04859">
    <property type="entry name" value="Prim_Pol"/>
    <property type="match status" value="1"/>
</dbReference>
<dbReference type="Pfam" id="PF13481">
    <property type="entry name" value="AAA_25"/>
    <property type="match status" value="1"/>
</dbReference>
<reference evidence="3" key="1">
    <citation type="submission" date="2020-05" db="EMBL/GenBank/DDBJ databases">
        <authorList>
            <person name="Chiriac C."/>
            <person name="Salcher M."/>
            <person name="Ghai R."/>
            <person name="Kavagutti S V."/>
        </authorList>
    </citation>
    <scope>NUCLEOTIDE SEQUENCE</scope>
</reference>
<feature type="domain" description="DNA primase/polymerase bifunctional N-terminal" evidence="2">
    <location>
        <begin position="8"/>
        <end position="161"/>
    </location>
</feature>
<feature type="domain" description="Primase C-terminal 1" evidence="1">
    <location>
        <begin position="181"/>
        <end position="247"/>
    </location>
</feature>
<organism evidence="3">
    <name type="scientific">uncultured Caudovirales phage</name>
    <dbReference type="NCBI Taxonomy" id="2100421"/>
    <lineage>
        <taxon>Viruses</taxon>
        <taxon>Duplodnaviria</taxon>
        <taxon>Heunggongvirae</taxon>
        <taxon>Uroviricota</taxon>
        <taxon>Caudoviricetes</taxon>
        <taxon>Peduoviridae</taxon>
        <taxon>Maltschvirus</taxon>
        <taxon>Maltschvirus maltsch</taxon>
    </lineage>
</organism>
<accession>A0A6J5RWR5</accession>
<dbReference type="InterPro" id="IPR027417">
    <property type="entry name" value="P-loop_NTPase"/>
</dbReference>
<dbReference type="SUPFAM" id="SSF52540">
    <property type="entry name" value="P-loop containing nucleoside triphosphate hydrolases"/>
    <property type="match status" value="1"/>
</dbReference>
<evidence type="ECO:0000259" key="2">
    <source>
        <dbReference type="SMART" id="SM00943"/>
    </source>
</evidence>
<dbReference type="InterPro" id="IPR015330">
    <property type="entry name" value="DNA_primase/pol_bifunc_N"/>
</dbReference>
<dbReference type="InterPro" id="IPR014820">
    <property type="entry name" value="PriCT_1"/>
</dbReference>
<evidence type="ECO:0000313" key="3">
    <source>
        <dbReference type="EMBL" id="CAB4202876.1"/>
    </source>
</evidence>
<proteinExistence type="predicted"/>
<dbReference type="SMART" id="SM00942">
    <property type="entry name" value="PriCT_1"/>
    <property type="match status" value="1"/>
</dbReference>
<dbReference type="EMBL" id="LR797321">
    <property type="protein sequence ID" value="CAB4202876.1"/>
    <property type="molecule type" value="Genomic_DNA"/>
</dbReference>
<sequence>MTTKAEAALTYASWGWHVIPVVPNGKVPATQHGVKDATTDPEQITRWWAQNPDFNIGIAAGERSGVIVFDIDPRNGGDNSWSVWTDNHGRVPDGAMQMTAGGGFHHIADYTPEIRSCKLTEGVDLLADGRYFVAFPSTIEGRSYEWEASSDPFDGVAPFKVPQGWMQAYTAMRKPAERQQVTTGGGLIQGSRNNGLTALGGAMRRYGMTEAEIMAALSIANETRCEIPLPSSELAQIVKSVSRYEPETDLAASSSIGSESADFILSAAQAETQDYFFTRASSYLGQPAPLKWIIKGWVPDLGVTMIYGESGGGKTFLALDIACHIAAGLDWHGHRTKKGISVYMAGEGNYGIRQRVASWCKAHNIDQLDNLLISNKAIDMDSPTASAQIIKAVRELTTEDAVQITIDTVNNHMSGNENDAKDTRNMLNAVQIVGRALNSGMVLVHHTGNAIEAKNRARGSSAWKASMDSQILVAKKDGLIEVACTKMKDTEEPQPFFGRLQSVDLGWFDEDGDAIKGAVFQIETDVPEQKQKGESENAKDIRKFTNAWWASGAEENNGNPYLSRSALIKYLMSNEGLSEATAKTYSQASKQGRLIYNLLTSQIIQAQAHGWIVSDNVTASSMMLSKASR</sequence>
<dbReference type="SUPFAM" id="SSF56747">
    <property type="entry name" value="Prim-pol domain"/>
    <property type="match status" value="1"/>
</dbReference>
<evidence type="ECO:0000259" key="1">
    <source>
        <dbReference type="SMART" id="SM00942"/>
    </source>
</evidence>
<dbReference type="Gene3D" id="3.30.720.160">
    <property type="entry name" value="Bifunctional DNA primase/polymerase, N-terminal"/>
    <property type="match status" value="1"/>
</dbReference>
<protein>
    <submittedName>
        <fullName evidence="3">Prim_Pol domain containing protein</fullName>
    </submittedName>
</protein>
<dbReference type="Pfam" id="PF08708">
    <property type="entry name" value="PriCT_1"/>
    <property type="match status" value="1"/>
</dbReference>